<keyword evidence="2" id="KW-1185">Reference proteome</keyword>
<evidence type="ECO:0000313" key="2">
    <source>
        <dbReference type="Proteomes" id="UP001164746"/>
    </source>
</evidence>
<evidence type="ECO:0000313" key="1">
    <source>
        <dbReference type="EMBL" id="WAR08356.1"/>
    </source>
</evidence>
<proteinExistence type="predicted"/>
<organism evidence="1 2">
    <name type="scientific">Mya arenaria</name>
    <name type="common">Soft-shell clam</name>
    <dbReference type="NCBI Taxonomy" id="6604"/>
    <lineage>
        <taxon>Eukaryota</taxon>
        <taxon>Metazoa</taxon>
        <taxon>Spiralia</taxon>
        <taxon>Lophotrochozoa</taxon>
        <taxon>Mollusca</taxon>
        <taxon>Bivalvia</taxon>
        <taxon>Autobranchia</taxon>
        <taxon>Heteroconchia</taxon>
        <taxon>Euheterodonta</taxon>
        <taxon>Imparidentia</taxon>
        <taxon>Neoheterodontei</taxon>
        <taxon>Myida</taxon>
        <taxon>Myoidea</taxon>
        <taxon>Myidae</taxon>
        <taxon>Mya</taxon>
    </lineage>
</organism>
<accession>A0ABY7EHS4</accession>
<feature type="non-terminal residue" evidence="1">
    <location>
        <position position="66"/>
    </location>
</feature>
<dbReference type="EMBL" id="CP111017">
    <property type="protein sequence ID" value="WAR08356.1"/>
    <property type="molecule type" value="Genomic_DNA"/>
</dbReference>
<gene>
    <name evidence="1" type="ORF">MAR_018314</name>
</gene>
<reference evidence="1" key="1">
    <citation type="submission" date="2022-11" db="EMBL/GenBank/DDBJ databases">
        <title>Centuries of genome instability and evolution in soft-shell clam transmissible cancer (bioRxiv).</title>
        <authorList>
            <person name="Hart S.F.M."/>
            <person name="Yonemitsu M.A."/>
            <person name="Giersch R.M."/>
            <person name="Beal B.F."/>
            <person name="Arriagada G."/>
            <person name="Davis B.W."/>
            <person name="Ostrander E.A."/>
            <person name="Goff S.P."/>
            <person name="Metzger M.J."/>
        </authorList>
    </citation>
    <scope>NUCLEOTIDE SEQUENCE</scope>
    <source>
        <strain evidence="1">MELC-2E11</strain>
        <tissue evidence="1">Siphon/mantle</tissue>
    </source>
</reference>
<dbReference type="Proteomes" id="UP001164746">
    <property type="component" value="Chromosome 6"/>
</dbReference>
<sequence>MFTRSTCNLKLVFDQVICFVSVKYKYPTPFNGLGMLNGNYKSSLKEGSRPFVLSVPRRIPILLLPK</sequence>
<protein>
    <submittedName>
        <fullName evidence="1">Uncharacterized protein</fullName>
    </submittedName>
</protein>
<name>A0ABY7EHS4_MYAAR</name>